<dbReference type="AlphaFoldDB" id="A0A382PTJ8"/>
<name>A0A382PTJ8_9ZZZZ</name>
<gene>
    <name evidence="1" type="ORF">METZ01_LOCUS328166</name>
</gene>
<accession>A0A382PTJ8</accession>
<dbReference type="EMBL" id="UINC01108883">
    <property type="protein sequence ID" value="SVC75312.1"/>
    <property type="molecule type" value="Genomic_DNA"/>
</dbReference>
<proteinExistence type="predicted"/>
<protein>
    <submittedName>
        <fullName evidence="1">Uncharacterized protein</fullName>
    </submittedName>
</protein>
<sequence>MSDRERPVVMPDHEGAEMPVISKPCRRCADPLGKARRVATLPSRLEIVRMFGVDLDRNPSRITALIQTDLQGPSQAANTPGYDLILNELKKPGAGHEGNSHSARLQSTDPLILPLSHQDVNLSNSCIYLKSETVPSIVHICASWVTCHITPLGAARRLQFIHSDVLRSHK</sequence>
<evidence type="ECO:0000313" key="1">
    <source>
        <dbReference type="EMBL" id="SVC75312.1"/>
    </source>
</evidence>
<organism evidence="1">
    <name type="scientific">marine metagenome</name>
    <dbReference type="NCBI Taxonomy" id="408172"/>
    <lineage>
        <taxon>unclassified sequences</taxon>
        <taxon>metagenomes</taxon>
        <taxon>ecological metagenomes</taxon>
    </lineage>
</organism>
<reference evidence="1" key="1">
    <citation type="submission" date="2018-05" db="EMBL/GenBank/DDBJ databases">
        <authorList>
            <person name="Lanie J.A."/>
            <person name="Ng W.-L."/>
            <person name="Kazmierczak K.M."/>
            <person name="Andrzejewski T.M."/>
            <person name="Davidsen T.M."/>
            <person name="Wayne K.J."/>
            <person name="Tettelin H."/>
            <person name="Glass J.I."/>
            <person name="Rusch D."/>
            <person name="Podicherti R."/>
            <person name="Tsui H.-C.T."/>
            <person name="Winkler M.E."/>
        </authorList>
    </citation>
    <scope>NUCLEOTIDE SEQUENCE</scope>
</reference>
<feature type="non-terminal residue" evidence="1">
    <location>
        <position position="170"/>
    </location>
</feature>